<accession>A0A1G2DK61</accession>
<gene>
    <name evidence="5" type="ORF">A2942_03250</name>
</gene>
<feature type="signal peptide" evidence="3">
    <location>
        <begin position="1"/>
        <end position="32"/>
    </location>
</feature>
<reference evidence="5 6" key="1">
    <citation type="journal article" date="2016" name="Nat. Commun.">
        <title>Thousands of microbial genomes shed light on interconnected biogeochemical processes in an aquifer system.</title>
        <authorList>
            <person name="Anantharaman K."/>
            <person name="Brown C.T."/>
            <person name="Hug L.A."/>
            <person name="Sharon I."/>
            <person name="Castelle C.J."/>
            <person name="Probst A.J."/>
            <person name="Thomas B.C."/>
            <person name="Singh A."/>
            <person name="Wilkins M.J."/>
            <person name="Karaoz U."/>
            <person name="Brodie E.L."/>
            <person name="Williams K.H."/>
            <person name="Hubbard S.S."/>
            <person name="Banfield J.F."/>
        </authorList>
    </citation>
    <scope>NUCLEOTIDE SEQUENCE [LARGE SCALE GENOMIC DNA]</scope>
</reference>
<evidence type="ECO:0000256" key="3">
    <source>
        <dbReference type="SAM" id="SignalP"/>
    </source>
</evidence>
<comment type="caution">
    <text evidence="5">The sequence shown here is derived from an EMBL/GenBank/DDBJ whole genome shotgun (WGS) entry which is preliminary data.</text>
</comment>
<dbReference type="Pfam" id="PF04773">
    <property type="entry name" value="FecR"/>
    <property type="match status" value="1"/>
</dbReference>
<feature type="transmembrane region" description="Helical" evidence="2">
    <location>
        <begin position="562"/>
        <end position="581"/>
    </location>
</feature>
<dbReference type="InterPro" id="IPR006860">
    <property type="entry name" value="FecR"/>
</dbReference>
<evidence type="ECO:0000259" key="4">
    <source>
        <dbReference type="Pfam" id="PF04773"/>
    </source>
</evidence>
<feature type="transmembrane region" description="Helical" evidence="2">
    <location>
        <begin position="499"/>
        <end position="520"/>
    </location>
</feature>
<sequence length="650" mass="70278">MDVFFQGKRSLKFLFTLAVAFFVVASPGVASADTLQVYCTRFNDAWFTNMSFGYGFCFPGTYADMPITTSEATFGASLSIGLIGEGESIEKMDEQFRTDTVGSNIPFGANRDVGDRHEEFNAVPLGSFATRRSINSWEPVWDNTGKEIGHRQNVSITYIIRLGRCYATLGVHGEGPLNSTLYYGTLSEKASGEAGHVTETMVAAIGMCGGTAQRSDAFPVGSFTSSSLDSIEAPVNAPTKSVPASAPAVPPVQPAPSQSVAPAQLPRPTKEEVEQFVRDLGEYSPPDESGFVFVDSGNAEAAQLIEKWFPPIDFSSEPYKTLVERMEKEMPMTNMPVVRGMSGETFNVVLVGDASFYPLNKPTTTTPETQKVVVFPDNTKMFAGVDAEFELSGSASTSDFFIKLKKGTVEILRGENTASSLTVETPSGSVTSKKTRFWVAYSSGYAIAGIREGEILVTHALTGETATLEPQENGQPNVALLVTLENVVASSGYDGAKTLFFWIPWFLISFFVLRTFYANYKATYVRALRLTALGINVLVLALFFFPWLPESGTTGWQILTEWNLGVIGMFILLLAAASTFLASRPIVIKTGAVLQIIAGISFIAVMAGLLPGTTTLTLLYIAPIIASLLLLVNIVVVLLLWHQLQLGAGE</sequence>
<feature type="compositionally biased region" description="Low complexity" evidence="1">
    <location>
        <begin position="255"/>
        <end position="264"/>
    </location>
</feature>
<feature type="chain" id="PRO_5009582605" description="FecR protein domain-containing protein" evidence="3">
    <location>
        <begin position="33"/>
        <end position="650"/>
    </location>
</feature>
<keyword evidence="2" id="KW-0472">Membrane</keyword>
<dbReference type="STRING" id="1798665.A2942_03250"/>
<evidence type="ECO:0000313" key="6">
    <source>
        <dbReference type="Proteomes" id="UP000178534"/>
    </source>
</evidence>
<name>A0A1G2DK61_9BACT</name>
<dbReference type="AlphaFoldDB" id="A0A1G2DK61"/>
<feature type="transmembrane region" description="Helical" evidence="2">
    <location>
        <begin position="618"/>
        <end position="641"/>
    </location>
</feature>
<dbReference type="Proteomes" id="UP000178534">
    <property type="component" value="Unassembled WGS sequence"/>
</dbReference>
<protein>
    <recommendedName>
        <fullName evidence="4">FecR protein domain-containing protein</fullName>
    </recommendedName>
</protein>
<keyword evidence="2" id="KW-1133">Transmembrane helix</keyword>
<keyword evidence="2" id="KW-0812">Transmembrane</keyword>
<evidence type="ECO:0000256" key="1">
    <source>
        <dbReference type="SAM" id="MobiDB-lite"/>
    </source>
</evidence>
<feature type="domain" description="FecR protein" evidence="4">
    <location>
        <begin position="364"/>
        <end position="455"/>
    </location>
</feature>
<proteinExistence type="predicted"/>
<evidence type="ECO:0000256" key="2">
    <source>
        <dbReference type="SAM" id="Phobius"/>
    </source>
</evidence>
<dbReference type="EMBL" id="MHLP01000008">
    <property type="protein sequence ID" value="OGZ13351.1"/>
    <property type="molecule type" value="Genomic_DNA"/>
</dbReference>
<keyword evidence="3" id="KW-0732">Signal</keyword>
<feature type="transmembrane region" description="Helical" evidence="2">
    <location>
        <begin position="527"/>
        <end position="547"/>
    </location>
</feature>
<feature type="transmembrane region" description="Helical" evidence="2">
    <location>
        <begin position="593"/>
        <end position="612"/>
    </location>
</feature>
<feature type="region of interest" description="Disordered" evidence="1">
    <location>
        <begin position="233"/>
        <end position="272"/>
    </location>
</feature>
<evidence type="ECO:0000313" key="5">
    <source>
        <dbReference type="EMBL" id="OGZ13351.1"/>
    </source>
</evidence>
<organism evidence="5 6">
    <name type="scientific">Candidatus Lloydbacteria bacterium RIFCSPLOWO2_01_FULL_50_20</name>
    <dbReference type="NCBI Taxonomy" id="1798665"/>
    <lineage>
        <taxon>Bacteria</taxon>
        <taxon>Candidatus Lloydiibacteriota</taxon>
    </lineage>
</organism>